<gene>
    <name evidence="1" type="ORF">CBW24_14435</name>
</gene>
<protein>
    <submittedName>
        <fullName evidence="1">Uncharacterized protein</fullName>
    </submittedName>
</protein>
<evidence type="ECO:0000313" key="1">
    <source>
        <dbReference type="EMBL" id="ATI43083.1"/>
    </source>
</evidence>
<keyword evidence="2" id="KW-1185">Reference proteome</keyword>
<accession>A0A291M250</accession>
<dbReference type="Proteomes" id="UP000219050">
    <property type="component" value="Chromosome"/>
</dbReference>
<reference evidence="1 2" key="1">
    <citation type="submission" date="2017-05" db="EMBL/GenBank/DDBJ databases">
        <title>Comparative genomic and metabolic analysis of manganese-oxidizing mechanisms in Celeribater manganoxidans DY25T: its adaption to the environment of polymetallic nodule.</title>
        <authorList>
            <person name="Wang X."/>
        </authorList>
    </citation>
    <scope>NUCLEOTIDE SEQUENCE [LARGE SCALE GENOMIC DNA]</scope>
    <source>
        <strain evidence="1 2">DY25</strain>
    </source>
</reference>
<dbReference type="AlphaFoldDB" id="A0A291M250"/>
<dbReference type="RefSeq" id="WP_088662729.1">
    <property type="nucleotide sequence ID" value="NZ_CP021404.1"/>
</dbReference>
<evidence type="ECO:0000313" key="2">
    <source>
        <dbReference type="Proteomes" id="UP000219050"/>
    </source>
</evidence>
<sequence length="114" mass="12183">MRLIKLLVTIAVIGGIAALFTKPDAADFDAFLTEAVQQRAAAAQVGNTEDSALKTAALMGCKLRPGDCAALVREAVDVTVDEQLLWTQFSVRGLGRETECTGAFTRIWCADPLI</sequence>
<name>A0A291M250_9RHOB</name>
<dbReference type="OrthoDB" id="7868749at2"/>
<organism evidence="1 2">
    <name type="scientific">Pacificitalea manganoxidans</name>
    <dbReference type="NCBI Taxonomy" id="1411902"/>
    <lineage>
        <taxon>Bacteria</taxon>
        <taxon>Pseudomonadati</taxon>
        <taxon>Pseudomonadota</taxon>
        <taxon>Alphaproteobacteria</taxon>
        <taxon>Rhodobacterales</taxon>
        <taxon>Paracoccaceae</taxon>
        <taxon>Pacificitalea</taxon>
    </lineage>
</organism>
<dbReference type="KEGG" id="cmag:CBW24_14435"/>
<dbReference type="EMBL" id="CP021404">
    <property type="protein sequence ID" value="ATI43083.1"/>
    <property type="molecule type" value="Genomic_DNA"/>
</dbReference>
<proteinExistence type="predicted"/>